<dbReference type="UniPathway" id="UPA00906">
    <property type="reaction ID" value="UER00895"/>
</dbReference>
<dbReference type="InterPro" id="IPR015866">
    <property type="entry name" value="Ser-tRNA-synth_1_N"/>
</dbReference>
<dbReference type="HOGENOM" id="CLU_023797_1_1_2"/>
<dbReference type="KEGG" id="mvc:MSVAZ_2916"/>
<dbReference type="PATRIC" id="fig|1434123.4.peg.3582"/>
<evidence type="ECO:0000256" key="12">
    <source>
        <dbReference type="HAMAP-Rule" id="MF_00176"/>
    </source>
</evidence>
<dbReference type="Gene3D" id="1.10.287.40">
    <property type="entry name" value="Serine-tRNA synthetase, tRNA binding domain"/>
    <property type="match status" value="1"/>
</dbReference>
<comment type="subunit">
    <text evidence="12">Homodimer. The tRNA molecule binds across the dimer.</text>
</comment>
<dbReference type="EC" id="6.1.1.11" evidence="12"/>
<keyword evidence="15" id="KW-0175">Coiled coil</keyword>
<feature type="transmembrane region" description="Helical" evidence="16">
    <location>
        <begin position="12"/>
        <end position="34"/>
    </location>
</feature>
<evidence type="ECO:0000313" key="19">
    <source>
        <dbReference type="Proteomes" id="UP000033096"/>
    </source>
</evidence>
<organism evidence="18 19">
    <name type="scientific">Methanosarcina vacuolata Z-761</name>
    <dbReference type="NCBI Taxonomy" id="1434123"/>
    <lineage>
        <taxon>Archaea</taxon>
        <taxon>Methanobacteriati</taxon>
        <taxon>Methanobacteriota</taxon>
        <taxon>Stenosarchaea group</taxon>
        <taxon>Methanomicrobia</taxon>
        <taxon>Methanosarcinales</taxon>
        <taxon>Methanosarcinaceae</taxon>
        <taxon>Methanosarcina</taxon>
    </lineage>
</organism>
<comment type="function">
    <text evidence="12">Catalyzes the attachment of serine to tRNA(Ser). Is also able to aminoacylate tRNA(Sec) with serine, to form the misacylated tRNA L-seryl-tRNA(Sec), which will be further converted into selenocysteinyl-tRNA(Sec).</text>
</comment>
<dbReference type="Gene3D" id="3.30.930.10">
    <property type="entry name" value="Bira Bifunctional Protein, Domain 2"/>
    <property type="match status" value="1"/>
</dbReference>
<dbReference type="Pfam" id="PF00587">
    <property type="entry name" value="tRNA-synt_2b"/>
    <property type="match status" value="1"/>
</dbReference>
<comment type="caution">
    <text evidence="12">Lacks conserved residue(s) required for the propagation of feature annotation.</text>
</comment>
<evidence type="ECO:0000256" key="7">
    <source>
        <dbReference type="ARBA" id="ARBA00022840"/>
    </source>
</evidence>
<feature type="binding site" evidence="13">
    <location>
        <position position="282"/>
    </location>
    <ligand>
        <name>L-serine</name>
        <dbReference type="ChEBI" id="CHEBI:33384"/>
    </ligand>
</feature>
<evidence type="ECO:0000259" key="17">
    <source>
        <dbReference type="PROSITE" id="PS50862"/>
    </source>
</evidence>
<comment type="subcellular location">
    <subcellularLocation>
        <location evidence="1 12">Cytoplasm</location>
    </subcellularLocation>
</comment>
<feature type="binding site" evidence="12">
    <location>
        <begin position="282"/>
        <end position="284"/>
    </location>
    <ligand>
        <name>L-serine</name>
        <dbReference type="ChEBI" id="CHEBI:33384"/>
    </ligand>
</feature>
<dbReference type="AlphaFoldDB" id="A0A0E3Q8W5"/>
<evidence type="ECO:0000256" key="4">
    <source>
        <dbReference type="ARBA" id="ARBA00022490"/>
    </source>
</evidence>
<reference evidence="18 19" key="1">
    <citation type="submission" date="2014-07" db="EMBL/GenBank/DDBJ databases">
        <title>Methanogenic archaea and the global carbon cycle.</title>
        <authorList>
            <person name="Henriksen J.R."/>
            <person name="Luke J."/>
            <person name="Reinhart S."/>
            <person name="Benedict M.N."/>
            <person name="Youngblut N.D."/>
            <person name="Metcalf M.E."/>
            <person name="Whitaker R.J."/>
            <person name="Metcalf W.W."/>
        </authorList>
    </citation>
    <scope>NUCLEOTIDE SEQUENCE [LARGE SCALE GENOMIC DNA]</scope>
    <source>
        <strain evidence="18 19">Z-761</strain>
    </source>
</reference>
<evidence type="ECO:0000256" key="10">
    <source>
        <dbReference type="ARBA" id="ARBA00047929"/>
    </source>
</evidence>
<evidence type="ECO:0000256" key="14">
    <source>
        <dbReference type="PIRSR" id="PIRSR001529-2"/>
    </source>
</evidence>
<dbReference type="PRINTS" id="PR00981">
    <property type="entry name" value="TRNASYNTHSER"/>
</dbReference>
<evidence type="ECO:0000256" key="13">
    <source>
        <dbReference type="PIRSR" id="PIRSR001529-1"/>
    </source>
</evidence>
<dbReference type="GO" id="GO:0006434">
    <property type="term" value="P:seryl-tRNA aminoacylation"/>
    <property type="evidence" value="ECO:0007669"/>
    <property type="project" value="UniProtKB-UniRule"/>
</dbReference>
<comment type="domain">
    <text evidence="12">Consists of two distinct domains, a catalytic core and a N-terminal extension that is involved in tRNA binding.</text>
</comment>
<feature type="binding site" evidence="12">
    <location>
        <position position="432"/>
    </location>
    <ligand>
        <name>L-serine</name>
        <dbReference type="ChEBI" id="CHEBI:33384"/>
    </ligand>
</feature>
<dbReference type="CDD" id="cd00770">
    <property type="entry name" value="SerRS_core"/>
    <property type="match status" value="1"/>
</dbReference>
<keyword evidence="16" id="KW-0472">Membrane</keyword>
<feature type="binding site" evidence="12 14">
    <location>
        <begin position="398"/>
        <end position="401"/>
    </location>
    <ligand>
        <name>ATP</name>
        <dbReference type="ChEBI" id="CHEBI:30616"/>
    </ligand>
</feature>
<evidence type="ECO:0000256" key="15">
    <source>
        <dbReference type="SAM" id="Coils"/>
    </source>
</evidence>
<dbReference type="GO" id="GO:0005737">
    <property type="term" value="C:cytoplasm"/>
    <property type="evidence" value="ECO:0007669"/>
    <property type="project" value="UniProtKB-SubCell"/>
</dbReference>
<feature type="coiled-coil region" evidence="15">
    <location>
        <begin position="98"/>
        <end position="132"/>
    </location>
</feature>
<comment type="catalytic activity">
    <reaction evidence="10 12">
        <text>tRNA(Sec) + L-serine + ATP = L-seryl-tRNA(Sec) + AMP + diphosphate + H(+)</text>
        <dbReference type="Rhea" id="RHEA:42580"/>
        <dbReference type="Rhea" id="RHEA-COMP:9742"/>
        <dbReference type="Rhea" id="RHEA-COMP:10128"/>
        <dbReference type="ChEBI" id="CHEBI:15378"/>
        <dbReference type="ChEBI" id="CHEBI:30616"/>
        <dbReference type="ChEBI" id="CHEBI:33019"/>
        <dbReference type="ChEBI" id="CHEBI:33384"/>
        <dbReference type="ChEBI" id="CHEBI:78442"/>
        <dbReference type="ChEBI" id="CHEBI:78533"/>
        <dbReference type="ChEBI" id="CHEBI:456215"/>
        <dbReference type="EC" id="6.1.1.11"/>
    </reaction>
</comment>
<feature type="binding site" evidence="12 13">
    <location>
        <position position="334"/>
    </location>
    <ligand>
        <name>L-serine</name>
        <dbReference type="ChEBI" id="CHEBI:33384"/>
    </ligand>
</feature>
<dbReference type="Pfam" id="PF02403">
    <property type="entry name" value="Seryl_tRNA_N"/>
    <property type="match status" value="1"/>
</dbReference>
<dbReference type="PROSITE" id="PS50862">
    <property type="entry name" value="AA_TRNA_LIGASE_II"/>
    <property type="match status" value="1"/>
</dbReference>
<evidence type="ECO:0000256" key="6">
    <source>
        <dbReference type="ARBA" id="ARBA00022741"/>
    </source>
</evidence>
<keyword evidence="16" id="KW-1133">Transmembrane helix</keyword>
<dbReference type="GO" id="GO:0016260">
    <property type="term" value="P:selenocysteine biosynthetic process"/>
    <property type="evidence" value="ECO:0007669"/>
    <property type="project" value="UniProtKB-UniRule"/>
</dbReference>
<evidence type="ECO:0000256" key="16">
    <source>
        <dbReference type="SAM" id="Phobius"/>
    </source>
</evidence>
<name>A0A0E3Q8W5_9EURY</name>
<gene>
    <name evidence="12" type="primary">serS</name>
    <name evidence="18" type="ORF">MSVAZ_2916</name>
</gene>
<dbReference type="GO" id="GO:0004828">
    <property type="term" value="F:serine-tRNA ligase activity"/>
    <property type="evidence" value="ECO:0007669"/>
    <property type="project" value="UniProtKB-UniRule"/>
</dbReference>
<comment type="pathway">
    <text evidence="2 12">Aminoacyl-tRNA biosynthesis; selenocysteinyl-tRNA(Sec) biosynthesis; L-seryl-tRNA(Sec) from L-serine and tRNA(Sec): step 1/1.</text>
</comment>
<sequence length="476" mass="54468">MGTVRVFRFFNFIFILIFPCFSLFSTLLIFITALHPKNHKIYILSHAGYLGLNMLDLKLVRNSPDIVRHALINRNMSTELIDNLLEYDVAWRKCLAEGDELKHKRNVVTREIAKLKKENKDTLSKIEEMQGINSRIKEIDDTIRDYKLNIHEIMLRIPNIPSTTTPVGKDENDNPVVRVVGEPREFTFTPKPHWDIGEALDILDFEKGAKIAGQGFTVYKGMGAKLERALINFMLDVHERQGYLEVFPPVLINEKAMTGTGQLPKFKDDMYLCTDGYYLAPTAEVPVTNLFMDDYIENLPVFLTAYTACFRREAGKHGQDTRGIIRQHQFNKVELVKFVKPETSYEELEKLTSDAEEILKLLKLPYRVVNLCTGDIGFSAAKTYDIEVWVPTQEKYREISSCSNFENFQARRANIRFRTPEGPQFVHTLNGSGLAVGRTVVAILENYQREDGSVEIPEVLRPYLGGAKEISNETNT</sequence>
<feature type="binding site" evidence="13">
    <location>
        <position position="430"/>
    </location>
    <ligand>
        <name>L-serine</name>
        <dbReference type="ChEBI" id="CHEBI:33384"/>
    </ligand>
</feature>
<feature type="binding site" evidence="12 14">
    <location>
        <begin position="311"/>
        <end position="313"/>
    </location>
    <ligand>
        <name>ATP</name>
        <dbReference type="ChEBI" id="CHEBI:30616"/>
    </ligand>
</feature>
<comment type="catalytic activity">
    <reaction evidence="11 12">
        <text>tRNA(Ser) + L-serine + ATP = L-seryl-tRNA(Ser) + AMP + diphosphate + H(+)</text>
        <dbReference type="Rhea" id="RHEA:12292"/>
        <dbReference type="Rhea" id="RHEA-COMP:9669"/>
        <dbReference type="Rhea" id="RHEA-COMP:9703"/>
        <dbReference type="ChEBI" id="CHEBI:15378"/>
        <dbReference type="ChEBI" id="CHEBI:30616"/>
        <dbReference type="ChEBI" id="CHEBI:33019"/>
        <dbReference type="ChEBI" id="CHEBI:33384"/>
        <dbReference type="ChEBI" id="CHEBI:78442"/>
        <dbReference type="ChEBI" id="CHEBI:78533"/>
        <dbReference type="ChEBI" id="CHEBI:456215"/>
        <dbReference type="EC" id="6.1.1.11"/>
    </reaction>
</comment>
<dbReference type="InterPro" id="IPR002314">
    <property type="entry name" value="aa-tRNA-synt_IIb"/>
</dbReference>
<dbReference type="InterPro" id="IPR010978">
    <property type="entry name" value="tRNA-bd_arm"/>
</dbReference>
<dbReference type="Proteomes" id="UP000033096">
    <property type="component" value="Chromosome"/>
</dbReference>
<dbReference type="InterPro" id="IPR033729">
    <property type="entry name" value="SerRS_core"/>
</dbReference>
<dbReference type="SUPFAM" id="SSF46589">
    <property type="entry name" value="tRNA-binding arm"/>
    <property type="match status" value="1"/>
</dbReference>
<feature type="domain" description="Aminoacyl-transfer RNA synthetases class-II family profile" evidence="17">
    <location>
        <begin position="192"/>
        <end position="457"/>
    </location>
</feature>
<keyword evidence="7 12" id="KW-0067">ATP-binding</keyword>
<dbReference type="InterPro" id="IPR002317">
    <property type="entry name" value="Ser-tRNA-ligase_type_1"/>
</dbReference>
<dbReference type="InterPro" id="IPR006195">
    <property type="entry name" value="aa-tRNA-synth_II"/>
</dbReference>
<keyword evidence="16" id="KW-0812">Transmembrane</keyword>
<dbReference type="NCBIfam" id="TIGR00414">
    <property type="entry name" value="serS"/>
    <property type="match status" value="1"/>
</dbReference>
<keyword evidence="5 12" id="KW-0436">Ligase</keyword>
<evidence type="ECO:0000256" key="1">
    <source>
        <dbReference type="ARBA" id="ARBA00004496"/>
    </source>
</evidence>
<evidence type="ECO:0000256" key="3">
    <source>
        <dbReference type="ARBA" id="ARBA00010728"/>
    </source>
</evidence>
<feature type="binding site" evidence="13">
    <location>
        <position position="311"/>
    </location>
    <ligand>
        <name>L-serine</name>
        <dbReference type="ChEBI" id="CHEBI:33384"/>
    </ligand>
</feature>
<keyword evidence="8 12" id="KW-0648">Protein biosynthesis</keyword>
<accession>A0A0E3Q8W5</accession>
<dbReference type="STRING" id="1434123.MSVAZ_2916"/>
<dbReference type="HAMAP" id="MF_00176">
    <property type="entry name" value="Ser_tRNA_synth_type1"/>
    <property type="match status" value="1"/>
</dbReference>
<keyword evidence="9 12" id="KW-0030">Aminoacyl-tRNA synthetase</keyword>
<dbReference type="PANTHER" id="PTHR43697:SF1">
    <property type="entry name" value="SERINE--TRNA LIGASE"/>
    <property type="match status" value="1"/>
</dbReference>
<comment type="similarity">
    <text evidence="3 12">Belongs to the class-II aminoacyl-tRNA synthetase family. Type-1 seryl-tRNA synthetase subfamily.</text>
</comment>
<evidence type="ECO:0000256" key="2">
    <source>
        <dbReference type="ARBA" id="ARBA00005045"/>
    </source>
</evidence>
<keyword evidence="4 12" id="KW-0963">Cytoplasm</keyword>
<evidence type="ECO:0000256" key="11">
    <source>
        <dbReference type="ARBA" id="ARBA00048823"/>
    </source>
</evidence>
<evidence type="ECO:0000256" key="8">
    <source>
        <dbReference type="ARBA" id="ARBA00022917"/>
    </source>
</evidence>
<dbReference type="SUPFAM" id="SSF55681">
    <property type="entry name" value="Class II aaRS and biotin synthetases"/>
    <property type="match status" value="1"/>
</dbReference>
<protein>
    <recommendedName>
        <fullName evidence="12">Serine--tRNA ligase</fullName>
        <ecNumber evidence="12">6.1.1.11</ecNumber>
    </recommendedName>
    <alternativeName>
        <fullName evidence="12">Seryl-tRNA synthetase</fullName>
        <shortName evidence="12">SerRS</shortName>
    </alternativeName>
    <alternativeName>
        <fullName evidence="12">Seryl-tRNA(Ser/Sec) synthetase</fullName>
    </alternativeName>
</protein>
<dbReference type="EMBL" id="CP009520">
    <property type="protein sequence ID" value="AKB45185.1"/>
    <property type="molecule type" value="Genomic_DNA"/>
</dbReference>
<dbReference type="GO" id="GO:0005524">
    <property type="term" value="F:ATP binding"/>
    <property type="evidence" value="ECO:0007669"/>
    <property type="project" value="UniProtKB-UniRule"/>
</dbReference>
<keyword evidence="6 12" id="KW-0547">Nucleotide-binding</keyword>
<dbReference type="PIRSF" id="PIRSF001529">
    <property type="entry name" value="Ser-tRNA-synth_IIa"/>
    <property type="match status" value="1"/>
</dbReference>
<evidence type="ECO:0000256" key="9">
    <source>
        <dbReference type="ARBA" id="ARBA00023146"/>
    </source>
</evidence>
<dbReference type="PANTHER" id="PTHR43697">
    <property type="entry name" value="SERYL-TRNA SYNTHETASE"/>
    <property type="match status" value="1"/>
</dbReference>
<evidence type="ECO:0000313" key="18">
    <source>
        <dbReference type="EMBL" id="AKB45185.1"/>
    </source>
</evidence>
<keyword evidence="19" id="KW-1185">Reference proteome</keyword>
<dbReference type="InterPro" id="IPR042103">
    <property type="entry name" value="SerRS_1_N_sf"/>
</dbReference>
<proteinExistence type="inferred from homology"/>
<dbReference type="InterPro" id="IPR045864">
    <property type="entry name" value="aa-tRNA-synth_II/BPL/LPL"/>
</dbReference>
<evidence type="ECO:0000256" key="5">
    <source>
        <dbReference type="ARBA" id="ARBA00022598"/>
    </source>
</evidence>